<evidence type="ECO:0000256" key="8">
    <source>
        <dbReference type="ARBA" id="ARBA00022801"/>
    </source>
</evidence>
<feature type="domain" description="Peptidase S26" evidence="14">
    <location>
        <begin position="7"/>
        <end position="164"/>
    </location>
</feature>
<dbReference type="FunFam" id="2.10.109.10:FF:000008">
    <property type="entry name" value="Signal peptidase I"/>
    <property type="match status" value="1"/>
</dbReference>
<keyword evidence="6 12" id="KW-0645">Protease</keyword>
<comment type="subcellular location">
    <subcellularLocation>
        <location evidence="2">Cell membrane</location>
        <topology evidence="2">Single-pass type II membrane protein</topology>
    </subcellularLocation>
    <subcellularLocation>
        <location evidence="13">Membrane</location>
        <topology evidence="13">Single-pass type II membrane protein</topology>
    </subcellularLocation>
</comment>
<evidence type="ECO:0000256" key="7">
    <source>
        <dbReference type="ARBA" id="ARBA00022692"/>
    </source>
</evidence>
<dbReference type="InterPro" id="IPR019758">
    <property type="entry name" value="Pept_S26A_signal_pept_1_CS"/>
</dbReference>
<dbReference type="PROSITE" id="PS00761">
    <property type="entry name" value="SPASE_I_3"/>
    <property type="match status" value="1"/>
</dbReference>
<dbReference type="AlphaFoldDB" id="A0A0M0GJD9"/>
<dbReference type="GO" id="GO:0005886">
    <property type="term" value="C:plasma membrane"/>
    <property type="evidence" value="ECO:0007669"/>
    <property type="project" value="UniProtKB-SubCell"/>
</dbReference>
<feature type="active site" evidence="11">
    <location>
        <position position="37"/>
    </location>
</feature>
<dbReference type="GO" id="GO:0004252">
    <property type="term" value="F:serine-type endopeptidase activity"/>
    <property type="evidence" value="ECO:0007669"/>
    <property type="project" value="InterPro"/>
</dbReference>
<dbReference type="GO" id="GO:0009003">
    <property type="term" value="F:signal peptidase activity"/>
    <property type="evidence" value="ECO:0007669"/>
    <property type="project" value="UniProtKB-EC"/>
</dbReference>
<comment type="catalytic activity">
    <reaction evidence="1 12">
        <text>Cleavage of hydrophobic, N-terminal signal or leader sequences from secreted and periplasmic proteins.</text>
        <dbReference type="EC" id="3.4.21.89"/>
    </reaction>
</comment>
<dbReference type="EC" id="3.4.21.89" evidence="4 12"/>
<dbReference type="PROSITE" id="PS00760">
    <property type="entry name" value="SPASE_I_2"/>
    <property type="match status" value="1"/>
</dbReference>
<dbReference type="Gene3D" id="2.10.109.10">
    <property type="entry name" value="Umud Fragment, subunit A"/>
    <property type="match status" value="1"/>
</dbReference>
<dbReference type="EMBL" id="LGUF01000007">
    <property type="protein sequence ID" value="KON89893.1"/>
    <property type="molecule type" value="Genomic_DNA"/>
</dbReference>
<comment type="caution">
    <text evidence="15">The sequence shown here is derived from an EMBL/GenBank/DDBJ whole genome shotgun (WGS) entry which is preliminary data.</text>
</comment>
<proteinExistence type="inferred from homology"/>
<sequence length="173" mass="19938">MRKHEIASWLKSLLIAFGIAMVIRVFLFSPYYVEGASMDPTLHDEEKILVNKFEELNRGDIVIIKGDEKNYVKRLIGFPGDELEMKDDQLYINGKQWEEDYLAENREAAEGIVNKLTGDFGPLTVPEDHYFVMGDNRLVSLDSRNGLGFIEKEQIIGVSELVWYPFTSMRKVE</sequence>
<dbReference type="PANTHER" id="PTHR43390:SF1">
    <property type="entry name" value="CHLOROPLAST PROCESSING PEPTIDASE"/>
    <property type="match status" value="1"/>
</dbReference>
<dbReference type="GO" id="GO:0006465">
    <property type="term" value="P:signal peptide processing"/>
    <property type="evidence" value="ECO:0007669"/>
    <property type="project" value="InterPro"/>
</dbReference>
<keyword evidence="16" id="KW-1185">Reference proteome</keyword>
<dbReference type="InterPro" id="IPR036286">
    <property type="entry name" value="LexA/Signal_pep-like_sf"/>
</dbReference>
<dbReference type="NCBIfam" id="TIGR02227">
    <property type="entry name" value="sigpep_I_bact"/>
    <property type="match status" value="1"/>
</dbReference>
<keyword evidence="10 12" id="KW-0472">Membrane</keyword>
<dbReference type="InterPro" id="IPR000223">
    <property type="entry name" value="Pept_S26A_signal_pept_1"/>
</dbReference>
<organism evidence="15 16">
    <name type="scientific">Sporosarcina globispora</name>
    <name type="common">Bacillus globisporus</name>
    <dbReference type="NCBI Taxonomy" id="1459"/>
    <lineage>
        <taxon>Bacteria</taxon>
        <taxon>Bacillati</taxon>
        <taxon>Bacillota</taxon>
        <taxon>Bacilli</taxon>
        <taxon>Bacillales</taxon>
        <taxon>Caryophanaceae</taxon>
        <taxon>Sporosarcina</taxon>
    </lineage>
</organism>
<evidence type="ECO:0000256" key="6">
    <source>
        <dbReference type="ARBA" id="ARBA00022670"/>
    </source>
</evidence>
<evidence type="ECO:0000256" key="5">
    <source>
        <dbReference type="ARBA" id="ARBA00022475"/>
    </source>
</evidence>
<evidence type="ECO:0000256" key="13">
    <source>
        <dbReference type="RuleBase" id="RU362042"/>
    </source>
</evidence>
<dbReference type="PROSITE" id="PS00501">
    <property type="entry name" value="SPASE_I_1"/>
    <property type="match status" value="1"/>
</dbReference>
<evidence type="ECO:0000256" key="9">
    <source>
        <dbReference type="ARBA" id="ARBA00022989"/>
    </source>
</evidence>
<feature type="active site" evidence="11">
    <location>
        <position position="73"/>
    </location>
</feature>
<protein>
    <recommendedName>
        <fullName evidence="4 12">Signal peptidase I</fullName>
        <ecNumber evidence="4 12">3.4.21.89</ecNumber>
    </recommendedName>
</protein>
<keyword evidence="5" id="KW-1003">Cell membrane</keyword>
<dbReference type="InterPro" id="IPR019533">
    <property type="entry name" value="Peptidase_S26"/>
</dbReference>
<comment type="similarity">
    <text evidence="3 13">Belongs to the peptidase S26 family.</text>
</comment>
<reference evidence="16" key="1">
    <citation type="submission" date="2015-07" db="EMBL/GenBank/DDBJ databases">
        <title>Fjat-10036 dsm4.</title>
        <authorList>
            <person name="Liu B."/>
            <person name="Wang J."/>
            <person name="Zhu Y."/>
            <person name="Liu G."/>
            <person name="Chen Q."/>
            <person name="Chen Z."/>
            <person name="Lan J."/>
            <person name="Che J."/>
            <person name="Ge C."/>
            <person name="Shi H."/>
            <person name="Pan Z."/>
            <person name="Liu X."/>
        </authorList>
    </citation>
    <scope>NUCLEOTIDE SEQUENCE [LARGE SCALE GENOMIC DNA]</scope>
    <source>
        <strain evidence="16">DSM 4</strain>
    </source>
</reference>
<dbReference type="InterPro" id="IPR019756">
    <property type="entry name" value="Pept_S26A_signal_pept_1_Ser-AS"/>
</dbReference>
<evidence type="ECO:0000256" key="11">
    <source>
        <dbReference type="PIRSR" id="PIRSR600223-1"/>
    </source>
</evidence>
<gene>
    <name evidence="15" type="ORF">AF332_25780</name>
</gene>
<dbReference type="SUPFAM" id="SSF51306">
    <property type="entry name" value="LexA/Signal peptidase"/>
    <property type="match status" value="1"/>
</dbReference>
<keyword evidence="8 12" id="KW-0378">Hydrolase</keyword>
<evidence type="ECO:0000313" key="15">
    <source>
        <dbReference type="EMBL" id="KON89893.1"/>
    </source>
</evidence>
<keyword evidence="9 12" id="KW-1133">Transmembrane helix</keyword>
<dbReference type="Proteomes" id="UP000037109">
    <property type="component" value="Unassembled WGS sequence"/>
</dbReference>
<dbReference type="STRING" id="1459.AF332_25780"/>
<dbReference type="PRINTS" id="PR00727">
    <property type="entry name" value="LEADERPTASE"/>
</dbReference>
<evidence type="ECO:0000256" key="4">
    <source>
        <dbReference type="ARBA" id="ARBA00013208"/>
    </source>
</evidence>
<evidence type="ECO:0000256" key="10">
    <source>
        <dbReference type="ARBA" id="ARBA00023136"/>
    </source>
</evidence>
<dbReference type="InterPro" id="IPR019757">
    <property type="entry name" value="Pept_S26A_signal_pept_1_Lys-AS"/>
</dbReference>
<dbReference type="PATRIC" id="fig|1459.3.peg.5666"/>
<evidence type="ECO:0000256" key="1">
    <source>
        <dbReference type="ARBA" id="ARBA00000677"/>
    </source>
</evidence>
<accession>A0A0M0GJD9</accession>
<evidence type="ECO:0000256" key="2">
    <source>
        <dbReference type="ARBA" id="ARBA00004401"/>
    </source>
</evidence>
<dbReference type="OrthoDB" id="9802919at2"/>
<dbReference type="Pfam" id="PF10502">
    <property type="entry name" value="Peptidase_S26"/>
    <property type="match status" value="1"/>
</dbReference>
<evidence type="ECO:0000256" key="12">
    <source>
        <dbReference type="RuleBase" id="RU003993"/>
    </source>
</evidence>
<dbReference type="PANTHER" id="PTHR43390">
    <property type="entry name" value="SIGNAL PEPTIDASE I"/>
    <property type="match status" value="1"/>
</dbReference>
<evidence type="ECO:0000259" key="14">
    <source>
        <dbReference type="Pfam" id="PF10502"/>
    </source>
</evidence>
<feature type="transmembrane region" description="Helical" evidence="12">
    <location>
        <begin position="12"/>
        <end position="33"/>
    </location>
</feature>
<evidence type="ECO:0000256" key="3">
    <source>
        <dbReference type="ARBA" id="ARBA00009370"/>
    </source>
</evidence>
<keyword evidence="7 12" id="KW-0812">Transmembrane</keyword>
<evidence type="ECO:0000313" key="16">
    <source>
        <dbReference type="Proteomes" id="UP000037109"/>
    </source>
</evidence>
<dbReference type="CDD" id="cd06530">
    <property type="entry name" value="S26_SPase_I"/>
    <property type="match status" value="1"/>
</dbReference>
<name>A0A0M0GJD9_SPOGL</name>